<accession>A0A1Y6BDA0</accession>
<dbReference type="EMBL" id="FWZX01000003">
    <property type="protein sequence ID" value="SMF03156.1"/>
    <property type="molecule type" value="Genomic_DNA"/>
</dbReference>
<name>A0A1Y6BDA0_9PROT</name>
<dbReference type="AlphaFoldDB" id="A0A1Y6BDA0"/>
<keyword evidence="2" id="KW-1185">Reference proteome</keyword>
<reference evidence="1 2" key="1">
    <citation type="submission" date="2017-04" db="EMBL/GenBank/DDBJ databases">
        <authorList>
            <person name="Afonso C.L."/>
            <person name="Miller P.J."/>
            <person name="Scott M.A."/>
            <person name="Spackman E."/>
            <person name="Goraichik I."/>
            <person name="Dimitrov K.M."/>
            <person name="Suarez D.L."/>
            <person name="Swayne D.E."/>
        </authorList>
    </citation>
    <scope>NUCLEOTIDE SEQUENCE [LARGE SCALE GENOMIC DNA]</scope>
    <source>
        <strain evidence="1 2">USBA 355</strain>
    </source>
</reference>
<sequence length="369" mass="38054">MTDGPQAFLGPAALGLRRPGLAERIVGLAYHAGLAPGALRLRRRDDPGAAENDALALGLASVMASVGLDAEVRSHAPGPAHDPSPAAIARAAADPQALAIEVEGEGWAMTLPLEPGLAAGAARRLDLGAEAALRLLLGLFDACLADWAVAGPCGEVAAQLQGQIRGQLQGQPPLSRFTWRGPDLLTDLEALASPLPTVELHRSITGAVALLGGAGFEPETLRAALPALSESWTPPPVQWLAAPGGEAAPLRPVSARLKRRQELLARRLADRTGIQACDPAAAAAIEARTDPSALSAEEGEELSAFVGEAAVTLGGAWFRLLDPTVPFPASLVVLLGGRAPFYPHAGVERWRQGGIAPTAALEKARRALG</sequence>
<evidence type="ECO:0000313" key="2">
    <source>
        <dbReference type="Proteomes" id="UP000192917"/>
    </source>
</evidence>
<dbReference type="Proteomes" id="UP000192917">
    <property type="component" value="Unassembled WGS sequence"/>
</dbReference>
<protein>
    <submittedName>
        <fullName evidence="1">Uncharacterized protein</fullName>
    </submittedName>
</protein>
<proteinExistence type="predicted"/>
<organism evidence="1 2">
    <name type="scientific">Tistlia consotensis USBA 355</name>
    <dbReference type="NCBI Taxonomy" id="560819"/>
    <lineage>
        <taxon>Bacteria</taxon>
        <taxon>Pseudomonadati</taxon>
        <taxon>Pseudomonadota</taxon>
        <taxon>Alphaproteobacteria</taxon>
        <taxon>Rhodospirillales</taxon>
        <taxon>Rhodovibrionaceae</taxon>
        <taxon>Tistlia</taxon>
    </lineage>
</organism>
<evidence type="ECO:0000313" key="1">
    <source>
        <dbReference type="EMBL" id="SMF03156.1"/>
    </source>
</evidence>
<dbReference type="RefSeq" id="WP_085121565.1">
    <property type="nucleotide sequence ID" value="NZ_FWZX01000003.1"/>
</dbReference>
<gene>
    <name evidence="1" type="ORF">SAMN05428998_103116</name>
</gene>
<dbReference type="STRING" id="560819.SAMN05428998_103116"/>